<protein>
    <submittedName>
        <fullName evidence="1">Transcriptional regulator, LuxR family domain protein</fullName>
    </submittedName>
</protein>
<dbReference type="AlphaFoldDB" id="X8BDI7"/>
<comment type="caution">
    <text evidence="1">The sequence shown here is derived from an EMBL/GenBank/DDBJ whole genome shotgun (WGS) entry which is preliminary data.</text>
</comment>
<evidence type="ECO:0000313" key="1">
    <source>
        <dbReference type="EMBL" id="EUA42197.1"/>
    </source>
</evidence>
<reference evidence="1" key="1">
    <citation type="submission" date="2014-01" db="EMBL/GenBank/DDBJ databases">
        <authorList>
            <person name="Brown-Elliot B."/>
            <person name="Wallace R."/>
            <person name="Lenaerts A."/>
            <person name="Ordway D."/>
            <person name="DeGroote M.A."/>
            <person name="Parker T."/>
            <person name="Sizemore C."/>
            <person name="Tallon L.J."/>
            <person name="Sadzewicz L.K."/>
            <person name="Sengamalay N."/>
            <person name="Fraser C.M."/>
            <person name="Hine E."/>
            <person name="Shefchek K.A."/>
            <person name="Das S.P."/>
            <person name="Tettelin H."/>
        </authorList>
    </citation>
    <scope>NUCLEOTIDE SEQUENCE [LARGE SCALE GENOMIC DNA]</scope>
    <source>
        <strain evidence="1">4042</strain>
    </source>
</reference>
<sequence>MRRLINTFVAQQHRGRVLIGVDDAHLLDGLSAHVVHQLASTRGARLVVTVRTGADEPDAVTALWKDELLTRLDLEPLSAAATRCLIETSVGGPVDARSAERFWKLTGGNALFLRQLVADQIAAGRMRQVAGCGCGTTTSQCRRASATCWVDGCVG</sequence>
<proteinExistence type="predicted"/>
<name>X8BDI7_MYCXE</name>
<organism evidence="1">
    <name type="scientific">Mycobacterium xenopi 4042</name>
    <dbReference type="NCBI Taxonomy" id="1299334"/>
    <lineage>
        <taxon>Bacteria</taxon>
        <taxon>Bacillati</taxon>
        <taxon>Actinomycetota</taxon>
        <taxon>Actinomycetes</taxon>
        <taxon>Mycobacteriales</taxon>
        <taxon>Mycobacteriaceae</taxon>
        <taxon>Mycobacterium</taxon>
    </lineage>
</organism>
<dbReference type="EMBL" id="JAOB01000042">
    <property type="protein sequence ID" value="EUA42197.1"/>
    <property type="molecule type" value="Genomic_DNA"/>
</dbReference>
<dbReference type="PATRIC" id="fig|1299334.3.peg.4222"/>
<gene>
    <name evidence="1" type="ORF">I553_6057</name>
</gene>
<accession>X8BDI7</accession>